<feature type="non-terminal residue" evidence="2">
    <location>
        <position position="116"/>
    </location>
</feature>
<name>A0A0B6YL52_9EUPU</name>
<feature type="non-terminal residue" evidence="2">
    <location>
        <position position="1"/>
    </location>
</feature>
<dbReference type="EMBL" id="HACG01009641">
    <property type="protein sequence ID" value="CEK56506.1"/>
    <property type="molecule type" value="Transcribed_RNA"/>
</dbReference>
<organism evidence="2">
    <name type="scientific">Arion vulgaris</name>
    <dbReference type="NCBI Taxonomy" id="1028688"/>
    <lineage>
        <taxon>Eukaryota</taxon>
        <taxon>Metazoa</taxon>
        <taxon>Spiralia</taxon>
        <taxon>Lophotrochozoa</taxon>
        <taxon>Mollusca</taxon>
        <taxon>Gastropoda</taxon>
        <taxon>Heterobranchia</taxon>
        <taxon>Euthyneura</taxon>
        <taxon>Panpulmonata</taxon>
        <taxon>Eupulmonata</taxon>
        <taxon>Stylommatophora</taxon>
        <taxon>Helicina</taxon>
        <taxon>Arionoidea</taxon>
        <taxon>Arionidae</taxon>
        <taxon>Arion</taxon>
    </lineage>
</organism>
<dbReference type="AlphaFoldDB" id="A0A0B6YL52"/>
<evidence type="ECO:0000256" key="1">
    <source>
        <dbReference type="SAM" id="MobiDB-lite"/>
    </source>
</evidence>
<protein>
    <submittedName>
        <fullName evidence="2">Uncharacterized protein</fullName>
    </submittedName>
</protein>
<evidence type="ECO:0000313" key="2">
    <source>
        <dbReference type="EMBL" id="CEK56506.1"/>
    </source>
</evidence>
<proteinExistence type="predicted"/>
<gene>
    <name evidence="2" type="primary">ORF27809</name>
</gene>
<sequence>DNQAHQMLHLETSDEQETARLDKLKKSVKTEPDNSIENEFMERQEARTTSDAEEKQVVEVADASTSDTRVNHGFVLPPGMFNSYLELGDQLIGADVSETNAAFQLRIAQAMQRQTE</sequence>
<feature type="region of interest" description="Disordered" evidence="1">
    <location>
        <begin position="28"/>
        <end position="55"/>
    </location>
</feature>
<accession>A0A0B6YL52</accession>
<reference evidence="2" key="1">
    <citation type="submission" date="2014-12" db="EMBL/GenBank/DDBJ databases">
        <title>Insight into the proteome of Arion vulgaris.</title>
        <authorList>
            <person name="Aradska J."/>
            <person name="Bulat T."/>
            <person name="Smidak R."/>
            <person name="Sarate P."/>
            <person name="Gangsoo J."/>
            <person name="Sialana F."/>
            <person name="Bilban M."/>
            <person name="Lubec G."/>
        </authorList>
    </citation>
    <scope>NUCLEOTIDE SEQUENCE</scope>
    <source>
        <tissue evidence="2">Skin</tissue>
    </source>
</reference>
<feature type="compositionally biased region" description="Basic and acidic residues" evidence="1">
    <location>
        <begin position="40"/>
        <end position="55"/>
    </location>
</feature>